<evidence type="ECO:0000259" key="4">
    <source>
        <dbReference type="PROSITE" id="PS50042"/>
    </source>
</evidence>
<evidence type="ECO:0000313" key="6">
    <source>
        <dbReference type="EMBL" id="MEJ2868090.1"/>
    </source>
</evidence>
<gene>
    <name evidence="6" type="ORF">WCD74_09965</name>
</gene>
<evidence type="ECO:0000259" key="5">
    <source>
        <dbReference type="PROSITE" id="PS51063"/>
    </source>
</evidence>
<evidence type="ECO:0000256" key="3">
    <source>
        <dbReference type="ARBA" id="ARBA00023163"/>
    </source>
</evidence>
<dbReference type="InterPro" id="IPR018490">
    <property type="entry name" value="cNMP-bd_dom_sf"/>
</dbReference>
<dbReference type="PROSITE" id="PS51063">
    <property type="entry name" value="HTH_CRP_2"/>
    <property type="match status" value="1"/>
</dbReference>
<reference evidence="6 7" key="1">
    <citation type="submission" date="2024-03" db="EMBL/GenBank/DDBJ databases">
        <title>Actinomycetospora sp. OC33-EN08, a novel actinomycete isolated from wild orchid (Aerides multiflora).</title>
        <authorList>
            <person name="Suriyachadkun C."/>
        </authorList>
    </citation>
    <scope>NUCLEOTIDE SEQUENCE [LARGE SCALE GENOMIC DNA]</scope>
    <source>
        <strain evidence="6 7">OC33-EN08</strain>
    </source>
</reference>
<evidence type="ECO:0000256" key="2">
    <source>
        <dbReference type="ARBA" id="ARBA00023125"/>
    </source>
</evidence>
<organism evidence="6 7">
    <name type="scientific">Actinomycetospora aurantiaca</name>
    <dbReference type="NCBI Taxonomy" id="3129233"/>
    <lineage>
        <taxon>Bacteria</taxon>
        <taxon>Bacillati</taxon>
        <taxon>Actinomycetota</taxon>
        <taxon>Actinomycetes</taxon>
        <taxon>Pseudonocardiales</taxon>
        <taxon>Pseudonocardiaceae</taxon>
        <taxon>Actinomycetospora</taxon>
    </lineage>
</organism>
<dbReference type="Proteomes" id="UP001385809">
    <property type="component" value="Unassembled WGS sequence"/>
</dbReference>
<dbReference type="PROSITE" id="PS50042">
    <property type="entry name" value="CNMP_BINDING_3"/>
    <property type="match status" value="1"/>
</dbReference>
<dbReference type="RefSeq" id="WP_337694689.1">
    <property type="nucleotide sequence ID" value="NZ_JBBEGN010000003.1"/>
</dbReference>
<comment type="caution">
    <text evidence="6">The sequence shown here is derived from an EMBL/GenBank/DDBJ whole genome shotgun (WGS) entry which is preliminary data.</text>
</comment>
<dbReference type="CDD" id="cd00038">
    <property type="entry name" value="CAP_ED"/>
    <property type="match status" value="1"/>
</dbReference>
<dbReference type="PANTHER" id="PTHR24567:SF74">
    <property type="entry name" value="HTH-TYPE TRANSCRIPTIONAL REGULATOR ARCR"/>
    <property type="match status" value="1"/>
</dbReference>
<dbReference type="PANTHER" id="PTHR24567">
    <property type="entry name" value="CRP FAMILY TRANSCRIPTIONAL REGULATORY PROTEIN"/>
    <property type="match status" value="1"/>
</dbReference>
<keyword evidence="3" id="KW-0804">Transcription</keyword>
<dbReference type="Gene3D" id="2.60.120.10">
    <property type="entry name" value="Jelly Rolls"/>
    <property type="match status" value="1"/>
</dbReference>
<dbReference type="InterPro" id="IPR050397">
    <property type="entry name" value="Env_Response_Regulators"/>
</dbReference>
<protein>
    <submittedName>
        <fullName evidence="6">Crp/Fnr family transcriptional regulator</fullName>
    </submittedName>
</protein>
<evidence type="ECO:0000256" key="1">
    <source>
        <dbReference type="ARBA" id="ARBA00023015"/>
    </source>
</evidence>
<proteinExistence type="predicted"/>
<dbReference type="InterPro" id="IPR036390">
    <property type="entry name" value="WH_DNA-bd_sf"/>
</dbReference>
<name>A0ABU8ML98_9PSEU</name>
<keyword evidence="7" id="KW-1185">Reference proteome</keyword>
<sequence>MSRPLPSSSGVPAATPELAVSPFLLAETGAAAARLAALGVPRRHRAGEVVMRQGELSSCLHVLTAGRLRLSLVRPDGGERVLAYAEPGASVGETACVDRAARAATAVAVVDSETLAVSRDALLRAARTDPELLLEVARRVAHKQHVLHLHLALDALSARERVVLLLTHLADAHGEPGPDGMLRLRLQLGVDDLAAIVGLTRVTASRELSRLVAEGVLLKQRRSFVVRDRPALRRLTAAVAV</sequence>
<dbReference type="SUPFAM" id="SSF51206">
    <property type="entry name" value="cAMP-binding domain-like"/>
    <property type="match status" value="1"/>
</dbReference>
<evidence type="ECO:0000313" key="7">
    <source>
        <dbReference type="Proteomes" id="UP001385809"/>
    </source>
</evidence>
<dbReference type="SUPFAM" id="SSF46785">
    <property type="entry name" value="Winged helix' DNA-binding domain"/>
    <property type="match status" value="1"/>
</dbReference>
<accession>A0ABU8ML98</accession>
<feature type="domain" description="HTH crp-type" evidence="5">
    <location>
        <begin position="156"/>
        <end position="230"/>
    </location>
</feature>
<dbReference type="InterPro" id="IPR012318">
    <property type="entry name" value="HTH_CRP"/>
</dbReference>
<keyword evidence="2" id="KW-0238">DNA-binding</keyword>
<dbReference type="EMBL" id="JBBEGN010000003">
    <property type="protein sequence ID" value="MEJ2868090.1"/>
    <property type="molecule type" value="Genomic_DNA"/>
</dbReference>
<keyword evidence="1" id="KW-0805">Transcription regulation</keyword>
<dbReference type="Pfam" id="PF00027">
    <property type="entry name" value="cNMP_binding"/>
    <property type="match status" value="1"/>
</dbReference>
<dbReference type="InterPro" id="IPR014710">
    <property type="entry name" value="RmlC-like_jellyroll"/>
</dbReference>
<feature type="domain" description="Cyclic nucleotide-binding" evidence="4">
    <location>
        <begin position="41"/>
        <end position="124"/>
    </location>
</feature>
<dbReference type="SMART" id="SM00100">
    <property type="entry name" value="cNMP"/>
    <property type="match status" value="1"/>
</dbReference>
<dbReference type="Pfam" id="PF13545">
    <property type="entry name" value="HTH_Crp_2"/>
    <property type="match status" value="1"/>
</dbReference>
<dbReference type="SMART" id="SM00419">
    <property type="entry name" value="HTH_CRP"/>
    <property type="match status" value="1"/>
</dbReference>
<dbReference type="InterPro" id="IPR000595">
    <property type="entry name" value="cNMP-bd_dom"/>
</dbReference>